<protein>
    <recommendedName>
        <fullName evidence="3">Phage portal protein</fullName>
    </recommendedName>
</protein>
<accession>A0A7J5TV54</accession>
<dbReference type="AlphaFoldDB" id="A0A7J5TV54"/>
<comment type="caution">
    <text evidence="1">The sequence shown here is derived from an EMBL/GenBank/DDBJ whole genome shotgun (WGS) entry which is preliminary data.</text>
</comment>
<proteinExistence type="predicted"/>
<gene>
    <name evidence="1" type="ORF">F5984_19945</name>
</gene>
<reference evidence="1 2" key="1">
    <citation type="submission" date="2019-10" db="EMBL/GenBank/DDBJ databases">
        <title>Rudanella paleaurantiibacter sp. nov., isolated from sludge.</title>
        <authorList>
            <person name="Xu S.Q."/>
        </authorList>
    </citation>
    <scope>NUCLEOTIDE SEQUENCE [LARGE SCALE GENOMIC DNA]</scope>
    <source>
        <strain evidence="1 2">HX-22-17</strain>
    </source>
</reference>
<dbReference type="EMBL" id="WELI01000009">
    <property type="protein sequence ID" value="KAB7728029.1"/>
    <property type="molecule type" value="Genomic_DNA"/>
</dbReference>
<evidence type="ECO:0000313" key="2">
    <source>
        <dbReference type="Proteomes" id="UP000488299"/>
    </source>
</evidence>
<evidence type="ECO:0008006" key="3">
    <source>
        <dbReference type="Google" id="ProtNLM"/>
    </source>
</evidence>
<evidence type="ECO:0000313" key="1">
    <source>
        <dbReference type="EMBL" id="KAB7728029.1"/>
    </source>
</evidence>
<sequence>MEWINENVALITSRNGNAAILQQTGSGRDHAYGSTQVFGGDGRDHVSWGAGDNQPNVMGQLIQKNNQVRPLLESNRDMIYGTGISFNKRVFDTVDGKTSRRLEPYTDSRLEEWMFRSRLAHYIIGAINERLTNGNHFTKFTFELDGTPILTHLDCFATRKGRPDGRAAGQFLYNPYFGDYSYFRPTESEVIPGFNFVEPAANVTSVFHSREPLSGNPHYAYPSWWGAQEWIELANLIPIFHKSGITNGYNIKYLVKVPKDYFDQEGGKTLPVEKIRAKWSEFSDNLSKWLAGTKNVNKSLILKYLRGDDNKPLDNIDVVPLKNEMSDDAYSKVWEMANVSIANAAGILPTLAGVNPGKGNDSGSQIRVMAEFQQHFRTPVHHQILLEPIQYALRTMGYNDVIPSFSGVQITTLDTNPTGAQAVVNHN</sequence>
<keyword evidence="2" id="KW-1185">Reference proteome</keyword>
<dbReference type="Proteomes" id="UP000488299">
    <property type="component" value="Unassembled WGS sequence"/>
</dbReference>
<name>A0A7J5TV54_9BACT</name>
<organism evidence="1 2">
    <name type="scientific">Rudanella paleaurantiibacter</name>
    <dbReference type="NCBI Taxonomy" id="2614655"/>
    <lineage>
        <taxon>Bacteria</taxon>
        <taxon>Pseudomonadati</taxon>
        <taxon>Bacteroidota</taxon>
        <taxon>Cytophagia</taxon>
        <taxon>Cytophagales</taxon>
        <taxon>Cytophagaceae</taxon>
        <taxon>Rudanella</taxon>
    </lineage>
</organism>
<dbReference type="RefSeq" id="WP_152125979.1">
    <property type="nucleotide sequence ID" value="NZ_WELI01000009.1"/>
</dbReference>